<evidence type="ECO:0000313" key="25">
    <source>
        <dbReference type="Proteomes" id="UP000236630"/>
    </source>
</evidence>
<dbReference type="FunFam" id="3.80.10.10:FF:000095">
    <property type="entry name" value="LRR receptor-like serine/threonine-protein kinase GSO1"/>
    <property type="match status" value="2"/>
</dbReference>
<evidence type="ECO:0000256" key="1">
    <source>
        <dbReference type="ARBA" id="ARBA00004162"/>
    </source>
</evidence>
<feature type="transmembrane region" description="Helical" evidence="22">
    <location>
        <begin position="684"/>
        <end position="707"/>
    </location>
</feature>
<dbReference type="InterPro" id="IPR003591">
    <property type="entry name" value="Leu-rich_rpt_typical-subtyp"/>
</dbReference>
<dbReference type="InterPro" id="IPR051809">
    <property type="entry name" value="Plant_receptor-like_S/T_kinase"/>
</dbReference>
<keyword evidence="14 21" id="KW-0067">ATP-binding</keyword>
<dbReference type="InterPro" id="IPR017441">
    <property type="entry name" value="Protein_kinase_ATP_BS"/>
</dbReference>
<feature type="transmembrane region" description="Helical" evidence="22">
    <location>
        <begin position="956"/>
        <end position="979"/>
    </location>
</feature>
<reference evidence="24 25" key="1">
    <citation type="journal article" date="2017" name="Front. Genet.">
        <title>Draft sequencing of the heterozygous diploid genome of Satsuma (Citrus unshiu Marc.) using a hybrid assembly approach.</title>
        <authorList>
            <person name="Shimizu T."/>
            <person name="Tanizawa Y."/>
            <person name="Mochizuki T."/>
            <person name="Nagasaki H."/>
            <person name="Yoshioka T."/>
            <person name="Toyoda A."/>
            <person name="Fujiyama A."/>
            <person name="Kaminuma E."/>
            <person name="Nakamura Y."/>
        </authorList>
    </citation>
    <scope>NUCLEOTIDE SEQUENCE [LARGE SCALE GENOMIC DNA]</scope>
    <source>
        <strain evidence="25">cv. Miyagawa wase</strain>
    </source>
</reference>
<keyword evidence="6" id="KW-0597">Phosphoprotein</keyword>
<feature type="transmembrane region" description="Helical" evidence="22">
    <location>
        <begin position="1592"/>
        <end position="1619"/>
    </location>
</feature>
<gene>
    <name evidence="24" type="ORF">CUMW_245090</name>
</gene>
<evidence type="ECO:0000256" key="13">
    <source>
        <dbReference type="ARBA" id="ARBA00022777"/>
    </source>
</evidence>
<dbReference type="InterPro" id="IPR001245">
    <property type="entry name" value="Ser-Thr/Tyr_kinase_cat_dom"/>
</dbReference>
<dbReference type="Gene3D" id="1.10.510.10">
    <property type="entry name" value="Transferase(Phosphotransferase) domain 1"/>
    <property type="match status" value="2"/>
</dbReference>
<comment type="caution">
    <text evidence="24">The sequence shown here is derived from an EMBL/GenBank/DDBJ whole genome shotgun (WGS) entry which is preliminary data.</text>
</comment>
<keyword evidence="17" id="KW-0675">Receptor</keyword>
<keyword evidence="18" id="KW-0325">Glycoprotein</keyword>
<evidence type="ECO:0000256" key="18">
    <source>
        <dbReference type="ARBA" id="ARBA00023180"/>
    </source>
</evidence>
<dbReference type="FunFam" id="3.80.10.10:FF:000288">
    <property type="entry name" value="LRR receptor-like serine/threonine-protein kinase EFR"/>
    <property type="match status" value="2"/>
</dbReference>
<dbReference type="InterPro" id="IPR011009">
    <property type="entry name" value="Kinase-like_dom_sf"/>
</dbReference>
<evidence type="ECO:0000256" key="3">
    <source>
        <dbReference type="ARBA" id="ARBA00012513"/>
    </source>
</evidence>
<dbReference type="PROSITE" id="PS00107">
    <property type="entry name" value="PROTEIN_KINASE_ATP"/>
    <property type="match status" value="2"/>
</dbReference>
<feature type="domain" description="Protein kinase" evidence="23">
    <location>
        <begin position="1650"/>
        <end position="1915"/>
    </location>
</feature>
<dbReference type="SUPFAM" id="SSF56112">
    <property type="entry name" value="Protein kinase-like (PK-like)"/>
    <property type="match status" value="2"/>
</dbReference>
<dbReference type="PANTHER" id="PTHR27008:SF610">
    <property type="entry name" value="SERINE-THREONINE_TYROSINE-PROTEIN KINASE CATALYTIC DOMAIN-CONTAINING PROTEIN"/>
    <property type="match status" value="1"/>
</dbReference>
<evidence type="ECO:0000256" key="12">
    <source>
        <dbReference type="ARBA" id="ARBA00022741"/>
    </source>
</evidence>
<dbReference type="InterPro" id="IPR032675">
    <property type="entry name" value="LRR_dom_sf"/>
</dbReference>
<dbReference type="Pfam" id="PF08263">
    <property type="entry name" value="LRRNT_2"/>
    <property type="match status" value="2"/>
</dbReference>
<evidence type="ECO:0000256" key="22">
    <source>
        <dbReference type="SAM" id="Phobius"/>
    </source>
</evidence>
<dbReference type="Pfam" id="PF07714">
    <property type="entry name" value="PK_Tyr_Ser-Thr"/>
    <property type="match status" value="2"/>
</dbReference>
<keyword evidence="5" id="KW-0723">Serine/threonine-protein kinase</keyword>
<dbReference type="FunFam" id="3.30.200.20:FF:000432">
    <property type="entry name" value="LRR receptor-like serine/threonine-protein kinase EFR"/>
    <property type="match status" value="1"/>
</dbReference>
<keyword evidence="10" id="KW-0732">Signal</keyword>
<keyword evidence="15 22" id="KW-1133">Transmembrane helix</keyword>
<evidence type="ECO:0000256" key="10">
    <source>
        <dbReference type="ARBA" id="ARBA00022729"/>
    </source>
</evidence>
<dbReference type="InterPro" id="IPR001611">
    <property type="entry name" value="Leu-rich_rpt"/>
</dbReference>
<keyword evidence="13" id="KW-0418">Kinase</keyword>
<keyword evidence="8" id="KW-0808">Transferase</keyword>
<evidence type="ECO:0000313" key="24">
    <source>
        <dbReference type="EMBL" id="GAY65963.1"/>
    </source>
</evidence>
<dbReference type="Proteomes" id="UP000236630">
    <property type="component" value="Unassembled WGS sequence"/>
</dbReference>
<evidence type="ECO:0000256" key="2">
    <source>
        <dbReference type="ARBA" id="ARBA00004479"/>
    </source>
</evidence>
<evidence type="ECO:0000256" key="11">
    <source>
        <dbReference type="ARBA" id="ARBA00022737"/>
    </source>
</evidence>
<feature type="binding site" evidence="21">
    <location>
        <position position="767"/>
    </location>
    <ligand>
        <name>ATP</name>
        <dbReference type="ChEBI" id="CHEBI:30616"/>
    </ligand>
</feature>
<keyword evidence="12 21" id="KW-0547">Nucleotide-binding</keyword>
<comment type="catalytic activity">
    <reaction evidence="20">
        <text>L-seryl-[protein] + ATP = O-phospho-L-seryl-[protein] + ADP + H(+)</text>
        <dbReference type="Rhea" id="RHEA:17989"/>
        <dbReference type="Rhea" id="RHEA-COMP:9863"/>
        <dbReference type="Rhea" id="RHEA-COMP:11604"/>
        <dbReference type="ChEBI" id="CHEBI:15378"/>
        <dbReference type="ChEBI" id="CHEBI:29999"/>
        <dbReference type="ChEBI" id="CHEBI:30616"/>
        <dbReference type="ChEBI" id="CHEBI:83421"/>
        <dbReference type="ChEBI" id="CHEBI:456216"/>
        <dbReference type="EC" id="2.7.11.1"/>
    </reaction>
</comment>
<dbReference type="EMBL" id="BDQV01000531">
    <property type="protein sequence ID" value="GAY65963.1"/>
    <property type="molecule type" value="Genomic_DNA"/>
</dbReference>
<protein>
    <recommendedName>
        <fullName evidence="3">non-specific serine/threonine protein kinase</fullName>
        <ecNumber evidence="3">2.7.11.1</ecNumber>
    </recommendedName>
</protein>
<dbReference type="SMART" id="SM00220">
    <property type="entry name" value="S_TKc"/>
    <property type="match status" value="1"/>
</dbReference>
<dbReference type="Gene3D" id="3.30.200.20">
    <property type="entry name" value="Phosphorylase Kinase, domain 1"/>
    <property type="match status" value="2"/>
</dbReference>
<keyword evidence="9 22" id="KW-0812">Transmembrane</keyword>
<evidence type="ECO:0000259" key="23">
    <source>
        <dbReference type="PROSITE" id="PS50011"/>
    </source>
</evidence>
<evidence type="ECO:0000256" key="17">
    <source>
        <dbReference type="ARBA" id="ARBA00023170"/>
    </source>
</evidence>
<evidence type="ECO:0000256" key="6">
    <source>
        <dbReference type="ARBA" id="ARBA00022553"/>
    </source>
</evidence>
<evidence type="ECO:0000256" key="16">
    <source>
        <dbReference type="ARBA" id="ARBA00023136"/>
    </source>
</evidence>
<dbReference type="InterPro" id="IPR013210">
    <property type="entry name" value="LRR_N_plant-typ"/>
</dbReference>
<comment type="subcellular location">
    <subcellularLocation>
        <location evidence="1">Cell membrane</location>
        <topology evidence="1">Single-pass membrane protein</topology>
    </subcellularLocation>
    <subcellularLocation>
        <location evidence="2">Membrane</location>
        <topology evidence="2">Single-pass type I membrane protein</topology>
    </subcellularLocation>
</comment>
<keyword evidence="7" id="KW-0433">Leucine-rich repeat</keyword>
<comment type="catalytic activity">
    <reaction evidence="19">
        <text>L-threonyl-[protein] + ATP = O-phospho-L-threonyl-[protein] + ADP + H(+)</text>
        <dbReference type="Rhea" id="RHEA:46608"/>
        <dbReference type="Rhea" id="RHEA-COMP:11060"/>
        <dbReference type="Rhea" id="RHEA-COMP:11605"/>
        <dbReference type="ChEBI" id="CHEBI:15378"/>
        <dbReference type="ChEBI" id="CHEBI:30013"/>
        <dbReference type="ChEBI" id="CHEBI:30616"/>
        <dbReference type="ChEBI" id="CHEBI:61977"/>
        <dbReference type="ChEBI" id="CHEBI:456216"/>
        <dbReference type="EC" id="2.7.11.1"/>
    </reaction>
</comment>
<evidence type="ECO:0000256" key="4">
    <source>
        <dbReference type="ARBA" id="ARBA00022475"/>
    </source>
</evidence>
<accession>A0A2H5QMX4</accession>
<feature type="binding site" evidence="21">
    <location>
        <position position="1679"/>
    </location>
    <ligand>
        <name>ATP</name>
        <dbReference type="ChEBI" id="CHEBI:30616"/>
    </ligand>
</feature>
<evidence type="ECO:0000256" key="14">
    <source>
        <dbReference type="ARBA" id="ARBA00022840"/>
    </source>
</evidence>
<evidence type="ECO:0000256" key="7">
    <source>
        <dbReference type="ARBA" id="ARBA00022614"/>
    </source>
</evidence>
<keyword evidence="11" id="KW-0677">Repeat</keyword>
<dbReference type="Pfam" id="PF00560">
    <property type="entry name" value="LRR_1"/>
    <property type="match status" value="15"/>
</dbReference>
<dbReference type="EC" id="2.7.11.1" evidence="3"/>
<dbReference type="GO" id="GO:0004674">
    <property type="term" value="F:protein serine/threonine kinase activity"/>
    <property type="evidence" value="ECO:0007669"/>
    <property type="project" value="UniProtKB-KW"/>
</dbReference>
<dbReference type="GO" id="GO:0005886">
    <property type="term" value="C:plasma membrane"/>
    <property type="evidence" value="ECO:0007669"/>
    <property type="project" value="UniProtKB-SubCell"/>
</dbReference>
<dbReference type="Pfam" id="PF13855">
    <property type="entry name" value="LRR_8"/>
    <property type="match status" value="1"/>
</dbReference>
<keyword evidence="25" id="KW-1185">Reference proteome</keyword>
<evidence type="ECO:0000256" key="9">
    <source>
        <dbReference type="ARBA" id="ARBA00022692"/>
    </source>
</evidence>
<dbReference type="GO" id="GO:0005524">
    <property type="term" value="F:ATP binding"/>
    <property type="evidence" value="ECO:0007669"/>
    <property type="project" value="UniProtKB-UniRule"/>
</dbReference>
<dbReference type="Gene3D" id="3.80.10.10">
    <property type="entry name" value="Ribonuclease Inhibitor"/>
    <property type="match status" value="7"/>
</dbReference>
<sequence>MAVAGLPSEYRPQNQLLLRDKRLLPIQNFFPPNMCIRVCFSFLLLHSVLLFCNGFHVPEFLGNETDRVALLEFKSKITHDPLDVLASWNESIHFCKWHGVTCSRRHQQRVIILNLKSLNLAGSISPHIGNLSFLKVLKLQNNGFTHEIPSEIGCLRRLQVLALHNNSIGGGIPSNMSRCSNLVEIYLSHNLLVGKIPSELSSLPKIEVLHLDSNNLTGSIPSSLGNLSCIQKLFLGDNKLDGSIPDSVGSLKNLEELSLAENRLSGTLPSSIFNISSLVAFDVGVNRVQGGIPLDFGFTLPNLLFLSLGFNQITGVIPSSMFNASKLEVFQVTSNNLTGEVPSLEKLQRLTVFRIATNSLGSGGHHDLNFLCSLTNATSLKHLDINNNNFGGLLPGCICNLSITLETLILNSNKIFGSIPAGIGKFINLQTLHMWDNQLSGTISPAIGELQNLVTLALNANRLSGNIPPSIGNLKKLLQLYLFENFLQGSIPSSLGQCQSLTTINLSYNNLSGTIPPQLMDLTSLSVGLDLSRNQLVGSLPTEVGKLINLEILFISRNMLEGEIPSTLGSCIKLEQFKLGGNLFQGPIPLSLSSLRGLRVLELSQNNISGEIPKFLVELQLVQNLNLSYNDLEGVIPTEGVFKNASAISVFGNSKLCGGIPEFQLPICGSEKSKHKRLTIAVKLAAAIISVLVGILLSVSFLFLCWVRKRKDKKKPNSSINSLRHLSYQNLYNATDGFSSANQIGMGSFGSVYKGILDEGKTIIAVKVLNLLHHGASKSFIAECSALRNIRHRNLVKILTVCSGVDYKEYGLGSEVSINGDVYSYGILLLELMTRKRPSDIMFEGNMNLHNFARTVLPDHVMDIVDSTLLADDEDLTITSNQRQRQARINNIMECLISVVRIGVACSMESPQDRMNMTIVVHELQSIKSILLGPKTVSNKQKGNQMIQTILQVLPVRWPCLCSFSALYAAVLVFSLPIVSDEFLWVRASLVAGTGNETDRVALLEFKSKSTYDPVGVLGTWNESIHFCKWYGVTCSRRHQRVTLLDLRSLKLAGSVSHFIGNLSFLKQLYLQVNSFTHEIPSEIGGLRRLKVLALNNNSICGEIPTNISRCSTLIPIHPQNNQLVGKILSRFSSLSKTEILNLGSNHLTGSIPSSLGNLSSIHTISLAYNNLDGTIPNSFGWFENLVFLSLAANNLSGIIPSSIFNISSIVTFDVGLNQIQGIIPLDFVIPPSISNASKLESFQVVENKLTGEVPSLEKLQRLQHFTITSNSLGSGGNDDLSFLCSLTNATRLTWMHINSNNFGGLLPGCISNLSKTIKTLFLNNNKIYGSIPAGIGNFVNLQRLDMWNNQLSGTIPPAIGELQNLKILGLNRNKLSGNIPPSIGNLKMLLNLFLNDNFLEVSIPSSLGQCESLIEINLSNNNLSGTIPPQFFSLSSLSISLDWSRNKLTGSLPIEVGKLKILEFLYVYENRLEGEIPSTFGNCIRLEQLGMGGNLFQGPISSSLGSLRGLRVLDLSQNNLSGEIPKFLAGLSLNNLNLSYNDLEGMVTTEGVFKNASATRILGNSKLCGGISEFKLPTCVSKKSKRRRLTFVPTLVIAIVFRLLGLALALFGLVLCLVRKIKEKENPSSSIYSLLYLSYQDLYNATSGFSSANLVGVGSFGSVYKGIIDEGRTTIAVKVFNLQHHGASRSFIAECKALKSIRHRNLVKVLTACLGADYRGNDFKASVYEFMHYGSLEEWLHPFTGEDEIDEAPRNLNLLQRLNIAIDIAYALNYLHHDCQPVTAHCDLKPSNVLLDDYMTARVGDFGLARILSPDHTQTSSFSVKGSLGYIAPEYGVGCEVSTNGDVYSYGILLLELVIGKKPIDIMFEGDINLHNFGRKALPDDVMDIVDSSLLPDDEDLILTGNQRQKQARINSIIECLISMVRIGVACSMELPQDRTNMTNVVHELQSIKNILLGVELCPPCKVGKRVKT</sequence>
<dbReference type="FunFam" id="1.10.510.10:FF:000358">
    <property type="entry name" value="Putative leucine-rich repeat receptor-like serine/threonine-protein kinase"/>
    <property type="match status" value="1"/>
</dbReference>
<keyword evidence="16 22" id="KW-0472">Membrane</keyword>
<dbReference type="SUPFAM" id="SSF52058">
    <property type="entry name" value="L domain-like"/>
    <property type="match status" value="4"/>
</dbReference>
<evidence type="ECO:0000256" key="21">
    <source>
        <dbReference type="PROSITE-ProRule" id="PRU10141"/>
    </source>
</evidence>
<dbReference type="SMART" id="SM00369">
    <property type="entry name" value="LRR_TYP"/>
    <property type="match status" value="16"/>
</dbReference>
<name>A0A2H5QMX4_CITUN</name>
<evidence type="ECO:0000256" key="19">
    <source>
        <dbReference type="ARBA" id="ARBA00047899"/>
    </source>
</evidence>
<evidence type="ECO:0000256" key="15">
    <source>
        <dbReference type="ARBA" id="ARBA00022989"/>
    </source>
</evidence>
<dbReference type="PANTHER" id="PTHR27008">
    <property type="entry name" value="OS04G0122200 PROTEIN"/>
    <property type="match status" value="1"/>
</dbReference>
<evidence type="ECO:0000256" key="20">
    <source>
        <dbReference type="ARBA" id="ARBA00048679"/>
    </source>
</evidence>
<organism evidence="24 25">
    <name type="scientific">Citrus unshiu</name>
    <name type="common">Satsuma mandarin</name>
    <name type="synonym">Citrus nobilis var. unshiu</name>
    <dbReference type="NCBI Taxonomy" id="55188"/>
    <lineage>
        <taxon>Eukaryota</taxon>
        <taxon>Viridiplantae</taxon>
        <taxon>Streptophyta</taxon>
        <taxon>Embryophyta</taxon>
        <taxon>Tracheophyta</taxon>
        <taxon>Spermatophyta</taxon>
        <taxon>Magnoliopsida</taxon>
        <taxon>eudicotyledons</taxon>
        <taxon>Gunneridae</taxon>
        <taxon>Pentapetalae</taxon>
        <taxon>rosids</taxon>
        <taxon>malvids</taxon>
        <taxon>Sapindales</taxon>
        <taxon>Rutaceae</taxon>
        <taxon>Aurantioideae</taxon>
        <taxon>Citrus</taxon>
    </lineage>
</organism>
<dbReference type="InterPro" id="IPR000719">
    <property type="entry name" value="Prot_kinase_dom"/>
</dbReference>
<keyword evidence="4" id="KW-1003">Cell membrane</keyword>
<evidence type="ECO:0000256" key="8">
    <source>
        <dbReference type="ARBA" id="ARBA00022679"/>
    </source>
</evidence>
<dbReference type="SMART" id="SM00365">
    <property type="entry name" value="LRR_SD22"/>
    <property type="match status" value="8"/>
</dbReference>
<evidence type="ECO:0000256" key="5">
    <source>
        <dbReference type="ARBA" id="ARBA00022527"/>
    </source>
</evidence>
<dbReference type="PROSITE" id="PS50011">
    <property type="entry name" value="PROTEIN_KINASE_DOM"/>
    <property type="match status" value="1"/>
</dbReference>
<proteinExistence type="predicted"/>